<feature type="domain" description="TRIP4/RQT4 C2HC5-type zinc finger" evidence="3">
    <location>
        <begin position="195"/>
        <end position="246"/>
    </location>
</feature>
<evidence type="ECO:0000256" key="1">
    <source>
        <dbReference type="SAM" id="Coils"/>
    </source>
</evidence>
<feature type="compositionally biased region" description="Basic and acidic residues" evidence="2">
    <location>
        <begin position="447"/>
        <end position="457"/>
    </location>
</feature>
<dbReference type="InterPro" id="IPR039128">
    <property type="entry name" value="TRIP4-like"/>
</dbReference>
<dbReference type="GO" id="GO:0072344">
    <property type="term" value="P:rescue of stalled ribosome"/>
    <property type="evidence" value="ECO:0007669"/>
    <property type="project" value="InterPro"/>
</dbReference>
<comment type="caution">
    <text evidence="4">The sequence shown here is derived from an EMBL/GenBank/DDBJ whole genome shotgun (WGS) entry which is preliminary data.</text>
</comment>
<dbReference type="InterPro" id="IPR009349">
    <property type="entry name" value="TRIP4/RQT4_C2HC5_Znf"/>
</dbReference>
<dbReference type="STRING" id="90262.A0A1X2ID86"/>
<sequence>MDNWVIDQLGVFLGFDPETLQTQVLPYLSSFDSPTALSEHLQDMLGTSDDTLNFIHTYVQHRFPSKPPAQQQQKQQKQQKQQQSVNTTSSSSTTNKKDASQFPSLPPNANGPTTSWPGNMTVYMKESDRGTGKSTKNKKASTKPQNNTSNGNSSGSLVSDRLEKKKNKNSNTNNMTLESALKELDINVHQGKKRQICNCQATKHDLLVIAPNCLNCGKIICVVEGIGPCSFCGTPVLSKEQQISLIADAKKKRSEAKQLQHQQLQQERKAAKATTQSIGYASKVSGDVVSKYVFDQQVEDEQRQRAEQHKEKLLEFQRTSAQRSTVIDQATDFTLPTDQSNPWMTAQEKAMQLKKQQANMRRLDGGRSSQRRVLTIDIGSKQARVDNVMEDLTSSDEDEPAEPDQLVAPSHDSSSSGTFAKNPLLKGLQGPTFRGLGKQKIKQNHQGHQERKSRIQFDADGASTGAGAGAGAGDQIDNDMVPVVE</sequence>
<evidence type="ECO:0000313" key="5">
    <source>
        <dbReference type="Proteomes" id="UP000193560"/>
    </source>
</evidence>
<evidence type="ECO:0000313" key="4">
    <source>
        <dbReference type="EMBL" id="ORZ14191.1"/>
    </source>
</evidence>
<keyword evidence="5" id="KW-1185">Reference proteome</keyword>
<dbReference type="PANTHER" id="PTHR12963:SF4">
    <property type="entry name" value="ACTIVATING SIGNAL COINTEGRATOR 1"/>
    <property type="match status" value="1"/>
</dbReference>
<dbReference type="AlphaFoldDB" id="A0A1X2ID86"/>
<reference evidence="4 5" key="1">
    <citation type="submission" date="2016-07" db="EMBL/GenBank/DDBJ databases">
        <title>Pervasive Adenine N6-methylation of Active Genes in Fungi.</title>
        <authorList>
            <consortium name="DOE Joint Genome Institute"/>
            <person name="Mondo S.J."/>
            <person name="Dannebaum R.O."/>
            <person name="Kuo R.C."/>
            <person name="Labutti K."/>
            <person name="Haridas S."/>
            <person name="Kuo A."/>
            <person name="Salamov A."/>
            <person name="Ahrendt S.R."/>
            <person name="Lipzen A."/>
            <person name="Sullivan W."/>
            <person name="Andreopoulos W.B."/>
            <person name="Clum A."/>
            <person name="Lindquist E."/>
            <person name="Daum C."/>
            <person name="Ramamoorthy G.K."/>
            <person name="Gryganskyi A."/>
            <person name="Culley D."/>
            <person name="Magnuson J.K."/>
            <person name="James T.Y."/>
            <person name="O'Malley M.A."/>
            <person name="Stajich J.E."/>
            <person name="Spatafora J.W."/>
            <person name="Visel A."/>
            <person name="Grigoriev I.V."/>
        </authorList>
    </citation>
    <scope>NUCLEOTIDE SEQUENCE [LARGE SCALE GENOMIC DNA]</scope>
    <source>
        <strain evidence="4 5">NRRL 1336</strain>
    </source>
</reference>
<feature type="compositionally biased region" description="Low complexity" evidence="2">
    <location>
        <begin position="70"/>
        <end position="94"/>
    </location>
</feature>
<dbReference type="GO" id="GO:0008270">
    <property type="term" value="F:zinc ion binding"/>
    <property type="evidence" value="ECO:0007669"/>
    <property type="project" value="InterPro"/>
</dbReference>
<organism evidence="4 5">
    <name type="scientific">Absidia repens</name>
    <dbReference type="NCBI Taxonomy" id="90262"/>
    <lineage>
        <taxon>Eukaryota</taxon>
        <taxon>Fungi</taxon>
        <taxon>Fungi incertae sedis</taxon>
        <taxon>Mucoromycota</taxon>
        <taxon>Mucoromycotina</taxon>
        <taxon>Mucoromycetes</taxon>
        <taxon>Mucorales</taxon>
        <taxon>Cunninghamellaceae</taxon>
        <taxon>Absidia</taxon>
    </lineage>
</organism>
<feature type="region of interest" description="Disordered" evidence="2">
    <location>
        <begin position="63"/>
        <end position="176"/>
    </location>
</feature>
<accession>A0A1X2ID86</accession>
<evidence type="ECO:0000259" key="3">
    <source>
        <dbReference type="Pfam" id="PF06221"/>
    </source>
</evidence>
<dbReference type="EMBL" id="MCGE01000015">
    <property type="protein sequence ID" value="ORZ14191.1"/>
    <property type="molecule type" value="Genomic_DNA"/>
</dbReference>
<dbReference type="PANTHER" id="PTHR12963">
    <property type="entry name" value="THYROID RECEPTOR INTERACTING PROTEIN RELATED"/>
    <property type="match status" value="1"/>
</dbReference>
<dbReference type="GO" id="GO:0045893">
    <property type="term" value="P:positive regulation of DNA-templated transcription"/>
    <property type="evidence" value="ECO:0007669"/>
    <property type="project" value="TreeGrafter"/>
</dbReference>
<feature type="region of interest" description="Disordered" evidence="2">
    <location>
        <begin position="391"/>
        <end position="485"/>
    </location>
</feature>
<gene>
    <name evidence="4" type="ORF">BCR42DRAFT_452760</name>
</gene>
<dbReference type="GO" id="GO:0180022">
    <property type="term" value="C:RQC-trigger complex"/>
    <property type="evidence" value="ECO:0007669"/>
    <property type="project" value="InterPro"/>
</dbReference>
<dbReference type="GO" id="GO:0005634">
    <property type="term" value="C:nucleus"/>
    <property type="evidence" value="ECO:0007669"/>
    <property type="project" value="InterPro"/>
</dbReference>
<feature type="compositionally biased region" description="Acidic residues" evidence="2">
    <location>
        <begin position="393"/>
        <end position="402"/>
    </location>
</feature>
<proteinExistence type="predicted"/>
<keyword evidence="1" id="KW-0175">Coiled coil</keyword>
<evidence type="ECO:0000256" key="2">
    <source>
        <dbReference type="SAM" id="MobiDB-lite"/>
    </source>
</evidence>
<name>A0A1X2ID86_9FUNG</name>
<dbReference type="OrthoDB" id="338816at2759"/>
<protein>
    <submittedName>
        <fullName evidence="4">Putative zinc finger motif, C2HC5-type-domain-containing protein</fullName>
    </submittedName>
</protein>
<feature type="compositionally biased region" description="Low complexity" evidence="2">
    <location>
        <begin position="146"/>
        <end position="156"/>
    </location>
</feature>
<dbReference type="Proteomes" id="UP000193560">
    <property type="component" value="Unassembled WGS sequence"/>
</dbReference>
<feature type="coiled-coil region" evidence="1">
    <location>
        <begin position="247"/>
        <end position="319"/>
    </location>
</feature>
<dbReference type="Pfam" id="PF06221">
    <property type="entry name" value="zf-C2HC5"/>
    <property type="match status" value="1"/>
</dbReference>